<keyword evidence="13" id="KW-1185">Reference proteome</keyword>
<evidence type="ECO:0000259" key="9">
    <source>
        <dbReference type="PROSITE" id="PS50075"/>
    </source>
</evidence>
<evidence type="ECO:0000256" key="6">
    <source>
        <dbReference type="ARBA" id="ARBA00023268"/>
    </source>
</evidence>
<dbReference type="InParanoid" id="A0A2T2ZYZ5"/>
<dbReference type="InterPro" id="IPR020806">
    <property type="entry name" value="PKS_PP-bd"/>
</dbReference>
<dbReference type="SUPFAM" id="SSF53474">
    <property type="entry name" value="alpha/beta-Hydrolases"/>
    <property type="match status" value="1"/>
</dbReference>
<dbReference type="InterPro" id="IPR049900">
    <property type="entry name" value="PKS_mFAS_DH"/>
</dbReference>
<dbReference type="SUPFAM" id="SSF55048">
    <property type="entry name" value="Probable ACP-binding domain of malonyl-CoA ACP transacylase"/>
    <property type="match status" value="1"/>
</dbReference>
<dbReference type="InterPro" id="IPR013217">
    <property type="entry name" value="Methyltransf_12"/>
</dbReference>
<dbReference type="InterPro" id="IPR049551">
    <property type="entry name" value="PKS_DH_C"/>
</dbReference>
<dbReference type="Pfam" id="PF20434">
    <property type="entry name" value="BD-FAE"/>
    <property type="match status" value="1"/>
</dbReference>
<keyword evidence="6" id="KW-0511">Multifunctional enzyme</keyword>
<dbReference type="OrthoDB" id="329835at2759"/>
<evidence type="ECO:0000256" key="5">
    <source>
        <dbReference type="ARBA" id="ARBA00022679"/>
    </source>
</evidence>
<dbReference type="Gene3D" id="3.40.366.10">
    <property type="entry name" value="Malonyl-Coenzyme A Acyl Carrier Protein, domain 2"/>
    <property type="match status" value="2"/>
</dbReference>
<feature type="active site" description="Proton donor; for dehydratase activity" evidence="7">
    <location>
        <position position="1448"/>
    </location>
</feature>
<sequence>MSELHSYIAQHPDLAFLSEAVISLETLWPTIRAANQRLKQVHGDKSLAYVRKYLQYGERGGLSTTEVQHDSIIVDVITVISHVVDFHRITRRGTANACFTCDSIERPTNQLGDIQGFCLGFLTAAAIASSQNEAAFRNNVRTILRIAVCIGALVEADAVELLATGVRASDIETLKQKLLARGLSVQTLTNEGRYHRQALHESSVQSLRALFQRDERFQLPSATALLLPLRSNVDGSLITRGSLHDIALDSILLHQCNWYETVSHAVKGSKISVQDIMRVGAETVVPRSLRSIPISGQTANISNGDSPLFDSSSAVAVIGMACRYPEADSLEEFWELLRAGKSAARTVPAERFRASEVIREPKAEAYWGNFLRHPDQFDHRFFGFSGREAKYMDPQQRLILQVAYEALESAGYFGVEASPNRFPEDVGCYLGVGSVDYADNVASHDATAFSVLGTLRAFISGRLSHYFGWSGPSITYDTACSSGAVAIHSAVNALRSGECAMALAGGVNVITSPALFQNLSAASFLSPTGASKAFDAAANGYCRGEGAGLVLLKPLARAMEDGDSILAVITGSAVNQGSNCSPITVPVSSSQSALYQKALSISGTDPSEVTFVEAHGTGTPVGDPIECESVRRTFGGPKRTHELYLGSVKDNIGHTEAASGAAAIIKTILMLQNREIPKQAGFIRLSPKIPPLEMDRIQVPRHTRRWDVPRHIAVVNNYGAAGSNAAIVVEAATSTHSVTVNDGRMQALLSSQLPFFISAKTSESLKAYCKALKDSVSSMQKDKGDSLVLDFAYNLAMKQNRSFQFTQSFTAATVNGLLSELNRIETEPSGLRQLQDSRKPIVLCIGGQNGRTVHLDETLFRSSKPLQQHLNDCEQVCNELDLPSIYPAIFDPAPVDDLVSLHSMLFSLQYASARAWLDSGVKVEAIVGHSFGQLTALVVANALSLQDGLRFVAARARLIQELWGQETGEMLSVQGPRDVVHQLFDRTKTTHPALATEVACYNGPQTVVLAGDKSSIDGVEATAKATIGEFGVKTVRLKNTHAFHSSLVEGILPGLSEVAATLQFRAPAIRIEACSKDEDWNKVIDSETLVQHSRRPVHFYTALQRIESRLGHCVFLEAGSASPVIPMARRALTACNEANSGHIFQSIDLGPPNALDKLAEATCNLWRAGISTQYWPFHHGQKDGFSWINLPPYQFQNTSHWLEYIAPKLAATEPPQAIVSNDVQQRSPLQLLTSIKDTQDGSRTFLINTADEMFAFCTRGHAVLGQSLCPASMYVEMAIRAVRTVSDNSATSTMASRVKDLKISSPLSLASERTLYLRLVSNRDAQHESWQFTVLSRDQPDTASSTKHASGIISLLPSRTYLDGPRMQFIRRVVSQSNQEVLANTREAHVLNGSIVYQVFAQVVDYAPYYRGVQQIVSTEKEAVGIVRVPGAQPAFLKEATCDPLTLDNFLQVAGINVNCLSKRRSEEVFVCTELGELFISDTFLANSGTEGQSYRVCTSFERSGKTTLVNDIFVFDAATGDLAVLFLGAVFQGVAITSLARTLARLNSNVEKATNGKQRAVVSSTHTKSTERIAAAPAKATTMAKSTVQSDVARVLDQVCELFSRVIEIPIEDVKPDISLAAIGVDSLMSSEILNEIKAQFHILLTAEELLGLNDVKSVADFISNTIVSGAPGTAASPQTAQGTATHHDERPTENASVAYESFARARKDFDVISREVEYAEFFARVYPSQKKLVIVYILEAFRDLGCPLTELQAGDRVLDIPVLDKHHKVRRRIFEILEDAEILEQDASGGYTRTSMSLPSGSSSELHQAIVAQFPEHAYEHNLLASTGSKLADCLTGRADPLAILFGSAAARSLMENVYTHAPMFKTATVNLARYLVKIFDNAPAHHTIRVLELGAGTGGTTKHLIESLLTTGRAFEYTFTDISSSLVAAARKKFRQYDFMRYALLDIEKEPEEQFRGQYDLILSSNCIHATKDLTRSCTNIRSCLRPEGVLCLVELTRALFWFDLVFGLLEGWWLAEDGRQHALASEMLWRKHLERSGFRWIDWTEGDSEESKVLRVITASPSDVGQTTTFTETNGEPITVETIAFKHVDGLTLEADIYYPSEQQSNGVETRPVALMIHGGGHVMLSRRDIRPAQTIILLDAGFLPVSIDYRLCPETTLPEGPMTDARDALVWARTVLPKLHLRRPDIRADGDRVVAVGWSTGGHLALSLGFTAGTAGVAPPNASLVFYCPSDYEDPFWRQPNQPFGQHKGDKLRYNLLEGVQDRPIAAYTPPTERRALGGWMSTADPRSRIALHMNWTGRYLEVLLNGLPAASLSAVDELDNDTDPTDLLPFPSREQIQAVSPLAQIEQGKYHVPTFIIHGTKDDLIPWQQAVRTYDALRAQGVTAEIRILDGAVHLFDMYKSYSSDESAKRAIQDGYAMLARSVRQQ</sequence>
<dbReference type="Pfam" id="PF14765">
    <property type="entry name" value="PS-DH"/>
    <property type="match status" value="1"/>
</dbReference>
<evidence type="ECO:0000256" key="4">
    <source>
        <dbReference type="ARBA" id="ARBA00022603"/>
    </source>
</evidence>
<feature type="domain" description="PKS/mFAS DH" evidence="11">
    <location>
        <begin position="1228"/>
        <end position="1541"/>
    </location>
</feature>
<dbReference type="CDD" id="cd00833">
    <property type="entry name" value="PKS"/>
    <property type="match status" value="1"/>
</dbReference>
<feature type="domain" description="Ketosynthase family 3 (KS3)" evidence="10">
    <location>
        <begin position="312"/>
        <end position="731"/>
    </location>
</feature>
<dbReference type="Pfam" id="PF00109">
    <property type="entry name" value="ketoacyl-synt"/>
    <property type="match status" value="1"/>
</dbReference>
<feature type="region of interest" description="Disordered" evidence="8">
    <location>
        <begin position="1673"/>
        <end position="1694"/>
    </location>
</feature>
<dbReference type="InterPro" id="IPR042104">
    <property type="entry name" value="PKS_dehydratase_sf"/>
</dbReference>
<dbReference type="GO" id="GO:0006633">
    <property type="term" value="P:fatty acid biosynthetic process"/>
    <property type="evidence" value="ECO:0007669"/>
    <property type="project" value="TreeGrafter"/>
</dbReference>
<dbReference type="InterPro" id="IPR029058">
    <property type="entry name" value="AB_hydrolase_fold"/>
</dbReference>
<evidence type="ECO:0000259" key="11">
    <source>
        <dbReference type="PROSITE" id="PS52019"/>
    </source>
</evidence>
<dbReference type="InterPro" id="IPR001375">
    <property type="entry name" value="Peptidase_S9_cat"/>
</dbReference>
<dbReference type="Pfam" id="PF00326">
    <property type="entry name" value="Peptidase_S9"/>
    <property type="match status" value="1"/>
</dbReference>
<dbReference type="SUPFAM" id="SSF53901">
    <property type="entry name" value="Thiolase-like"/>
    <property type="match status" value="1"/>
</dbReference>
<dbReference type="GO" id="GO:0031177">
    <property type="term" value="F:phosphopantetheine binding"/>
    <property type="evidence" value="ECO:0007669"/>
    <property type="project" value="InterPro"/>
</dbReference>
<keyword evidence="3" id="KW-0597">Phosphoprotein</keyword>
<reference evidence="12 13" key="1">
    <citation type="journal article" date="2018" name="Mycol. Prog.">
        <title>Coniella lustricola, a new species from submerged detritus.</title>
        <authorList>
            <person name="Raudabaugh D.B."/>
            <person name="Iturriaga T."/>
            <person name="Carver A."/>
            <person name="Mondo S."/>
            <person name="Pangilinan J."/>
            <person name="Lipzen A."/>
            <person name="He G."/>
            <person name="Amirebrahimi M."/>
            <person name="Grigoriev I.V."/>
            <person name="Miller A.N."/>
        </authorList>
    </citation>
    <scope>NUCLEOTIDE SEQUENCE [LARGE SCALE GENOMIC DNA]</scope>
    <source>
        <strain evidence="12 13">B22-T-1</strain>
    </source>
</reference>
<dbReference type="InterPro" id="IPR009081">
    <property type="entry name" value="PP-bd_ACP"/>
</dbReference>
<organism evidence="12 13">
    <name type="scientific">Coniella lustricola</name>
    <dbReference type="NCBI Taxonomy" id="2025994"/>
    <lineage>
        <taxon>Eukaryota</taxon>
        <taxon>Fungi</taxon>
        <taxon>Dikarya</taxon>
        <taxon>Ascomycota</taxon>
        <taxon>Pezizomycotina</taxon>
        <taxon>Sordariomycetes</taxon>
        <taxon>Sordariomycetidae</taxon>
        <taxon>Diaporthales</taxon>
        <taxon>Schizoparmaceae</taxon>
        <taxon>Coniella</taxon>
    </lineage>
</organism>
<dbReference type="PROSITE" id="PS52019">
    <property type="entry name" value="PKS_MFAS_DH"/>
    <property type="match status" value="1"/>
</dbReference>
<dbReference type="GO" id="GO:0044550">
    <property type="term" value="P:secondary metabolite biosynthetic process"/>
    <property type="evidence" value="ECO:0007669"/>
    <property type="project" value="TreeGrafter"/>
</dbReference>
<dbReference type="Proteomes" id="UP000241462">
    <property type="component" value="Unassembled WGS sequence"/>
</dbReference>
<proteinExistence type="predicted"/>
<feature type="domain" description="Carrier" evidence="9">
    <location>
        <begin position="1591"/>
        <end position="1668"/>
    </location>
</feature>
<dbReference type="SUPFAM" id="SSF53335">
    <property type="entry name" value="S-adenosyl-L-methionine-dependent methyltransferases"/>
    <property type="match status" value="1"/>
</dbReference>
<name>A0A2T2ZYZ5_9PEZI</name>
<dbReference type="InterPro" id="IPR036736">
    <property type="entry name" value="ACP-like_sf"/>
</dbReference>
<dbReference type="Gene3D" id="1.10.1200.10">
    <property type="entry name" value="ACP-like"/>
    <property type="match status" value="1"/>
</dbReference>
<feature type="region of interest" description="C-terminal hotdog fold" evidence="7">
    <location>
        <begin position="1388"/>
        <end position="1541"/>
    </location>
</feature>
<keyword evidence="5" id="KW-0808">Transferase</keyword>
<dbReference type="Pfam" id="PF02801">
    <property type="entry name" value="Ketoacyl-synt_C"/>
    <property type="match status" value="1"/>
</dbReference>
<feature type="active site" description="Proton acceptor; for dehydratase activity" evidence="7">
    <location>
        <position position="1261"/>
    </location>
</feature>
<feature type="region of interest" description="N-terminal hotdog fold" evidence="7">
    <location>
        <begin position="1228"/>
        <end position="1360"/>
    </location>
</feature>
<dbReference type="InterPro" id="IPR014043">
    <property type="entry name" value="Acyl_transferase_dom"/>
</dbReference>
<gene>
    <name evidence="12" type="ORF">BD289DRAFT_491583</name>
</gene>
<evidence type="ECO:0000256" key="8">
    <source>
        <dbReference type="SAM" id="MobiDB-lite"/>
    </source>
</evidence>
<dbReference type="SUPFAM" id="SSF52151">
    <property type="entry name" value="FabD/lysophospholipase-like"/>
    <property type="match status" value="1"/>
</dbReference>
<dbReference type="InterPro" id="IPR050091">
    <property type="entry name" value="PKS_NRPS_Biosynth_Enz"/>
</dbReference>
<evidence type="ECO:0000313" key="12">
    <source>
        <dbReference type="EMBL" id="PSR79893.1"/>
    </source>
</evidence>
<dbReference type="InterPro" id="IPR041068">
    <property type="entry name" value="HTH_51"/>
</dbReference>
<dbReference type="Pfam" id="PF08242">
    <property type="entry name" value="Methyltransf_12"/>
    <property type="match status" value="1"/>
</dbReference>
<dbReference type="Gene3D" id="3.10.129.110">
    <property type="entry name" value="Polyketide synthase dehydratase"/>
    <property type="match status" value="1"/>
</dbReference>
<dbReference type="Gene3D" id="3.40.50.1820">
    <property type="entry name" value="alpha/beta hydrolase"/>
    <property type="match status" value="1"/>
</dbReference>
<dbReference type="Pfam" id="PF18558">
    <property type="entry name" value="HTH_51"/>
    <property type="match status" value="1"/>
</dbReference>
<accession>A0A2T2ZYZ5</accession>
<evidence type="ECO:0000256" key="3">
    <source>
        <dbReference type="ARBA" id="ARBA00022553"/>
    </source>
</evidence>
<dbReference type="SMART" id="SM00823">
    <property type="entry name" value="PKS_PP"/>
    <property type="match status" value="1"/>
</dbReference>
<dbReference type="InterPro" id="IPR014031">
    <property type="entry name" value="Ketoacyl_synth_C"/>
</dbReference>
<dbReference type="InterPro" id="IPR029063">
    <property type="entry name" value="SAM-dependent_MTases_sf"/>
</dbReference>
<dbReference type="Pfam" id="PF00550">
    <property type="entry name" value="PP-binding"/>
    <property type="match status" value="1"/>
</dbReference>
<dbReference type="Pfam" id="PF21089">
    <property type="entry name" value="PKS_DH_N"/>
    <property type="match status" value="1"/>
</dbReference>
<dbReference type="STRING" id="2025994.A0A2T2ZYZ5"/>
<dbReference type="Gene3D" id="3.40.47.10">
    <property type="match status" value="1"/>
</dbReference>
<dbReference type="GO" id="GO:0008236">
    <property type="term" value="F:serine-type peptidase activity"/>
    <property type="evidence" value="ECO:0007669"/>
    <property type="project" value="InterPro"/>
</dbReference>
<dbReference type="InterPro" id="IPR020841">
    <property type="entry name" value="PKS_Beta-ketoAc_synthase_dom"/>
</dbReference>
<dbReference type="CDD" id="cd02440">
    <property type="entry name" value="AdoMet_MTases"/>
    <property type="match status" value="1"/>
</dbReference>
<dbReference type="GO" id="GO:0008168">
    <property type="term" value="F:methyltransferase activity"/>
    <property type="evidence" value="ECO:0007669"/>
    <property type="project" value="UniProtKB-KW"/>
</dbReference>
<dbReference type="InterPro" id="IPR020807">
    <property type="entry name" value="PKS_DH"/>
</dbReference>
<dbReference type="Gene3D" id="3.40.50.150">
    <property type="entry name" value="Vaccinia Virus protein VP39"/>
    <property type="match status" value="1"/>
</dbReference>
<dbReference type="InterPro" id="IPR049552">
    <property type="entry name" value="PKS_DH_N"/>
</dbReference>
<evidence type="ECO:0000313" key="13">
    <source>
        <dbReference type="Proteomes" id="UP000241462"/>
    </source>
</evidence>
<dbReference type="GO" id="GO:0006508">
    <property type="term" value="P:proteolysis"/>
    <property type="evidence" value="ECO:0007669"/>
    <property type="project" value="InterPro"/>
</dbReference>
<dbReference type="SMART" id="SM00827">
    <property type="entry name" value="PKS_AT"/>
    <property type="match status" value="1"/>
</dbReference>
<dbReference type="InterPro" id="IPR016036">
    <property type="entry name" value="Malonyl_transacylase_ACP-bd"/>
</dbReference>
<dbReference type="PANTHER" id="PTHR43775">
    <property type="entry name" value="FATTY ACID SYNTHASE"/>
    <property type="match status" value="1"/>
</dbReference>
<evidence type="ECO:0000256" key="7">
    <source>
        <dbReference type="PROSITE-ProRule" id="PRU01363"/>
    </source>
</evidence>
<dbReference type="SUPFAM" id="SSF47336">
    <property type="entry name" value="ACP-like"/>
    <property type="match status" value="1"/>
</dbReference>
<dbReference type="InterPro" id="IPR016035">
    <property type="entry name" value="Acyl_Trfase/lysoPLipase"/>
</dbReference>
<evidence type="ECO:0000256" key="2">
    <source>
        <dbReference type="ARBA" id="ARBA00022450"/>
    </source>
</evidence>
<dbReference type="InterPro" id="IPR014030">
    <property type="entry name" value="Ketoacyl_synth_N"/>
</dbReference>
<feature type="compositionally biased region" description="Polar residues" evidence="8">
    <location>
        <begin position="1677"/>
        <end position="1686"/>
    </location>
</feature>
<evidence type="ECO:0000259" key="10">
    <source>
        <dbReference type="PROSITE" id="PS52004"/>
    </source>
</evidence>
<keyword evidence="4" id="KW-0489">Methyltransferase</keyword>
<dbReference type="GO" id="GO:0004312">
    <property type="term" value="F:fatty acid synthase activity"/>
    <property type="evidence" value="ECO:0007669"/>
    <property type="project" value="TreeGrafter"/>
</dbReference>
<dbReference type="PROSITE" id="PS52004">
    <property type="entry name" value="KS3_2"/>
    <property type="match status" value="1"/>
</dbReference>
<dbReference type="PROSITE" id="PS50075">
    <property type="entry name" value="CARRIER"/>
    <property type="match status" value="1"/>
</dbReference>
<evidence type="ECO:0000256" key="1">
    <source>
        <dbReference type="ARBA" id="ARBA00004721"/>
    </source>
</evidence>
<dbReference type="InterPro" id="IPR016039">
    <property type="entry name" value="Thiolase-like"/>
</dbReference>
<protein>
    <submittedName>
        <fullName evidence="12">Uncharacterized protein</fullName>
    </submittedName>
</protein>
<dbReference type="PANTHER" id="PTHR43775:SF21">
    <property type="entry name" value="NON-REDUCING POLYKETIDE SYNTHASE AUSA-RELATED"/>
    <property type="match status" value="1"/>
</dbReference>
<keyword evidence="2" id="KW-0596">Phosphopantetheine</keyword>
<dbReference type="GO" id="GO:0032259">
    <property type="term" value="P:methylation"/>
    <property type="evidence" value="ECO:0007669"/>
    <property type="project" value="UniProtKB-KW"/>
</dbReference>
<comment type="pathway">
    <text evidence="1">Secondary metabolite biosynthesis; terpenoid biosynthesis.</text>
</comment>
<dbReference type="InterPro" id="IPR049492">
    <property type="entry name" value="BD-FAE-like_dom"/>
</dbReference>
<dbReference type="EMBL" id="KZ678551">
    <property type="protein sequence ID" value="PSR79893.1"/>
    <property type="molecule type" value="Genomic_DNA"/>
</dbReference>
<dbReference type="InterPro" id="IPR001227">
    <property type="entry name" value="Ac_transferase_dom_sf"/>
</dbReference>
<dbReference type="SMART" id="SM00825">
    <property type="entry name" value="PKS_KS"/>
    <property type="match status" value="1"/>
</dbReference>
<dbReference type="Pfam" id="PF00698">
    <property type="entry name" value="Acyl_transf_1"/>
    <property type="match status" value="1"/>
</dbReference>
<dbReference type="SMART" id="SM00826">
    <property type="entry name" value="PKS_DH"/>
    <property type="match status" value="1"/>
</dbReference>
<dbReference type="Gene3D" id="3.30.70.3290">
    <property type="match status" value="1"/>
</dbReference>